<organism evidence="4 5">
    <name type="scientific">Symbiodinium necroappetens</name>
    <dbReference type="NCBI Taxonomy" id="1628268"/>
    <lineage>
        <taxon>Eukaryota</taxon>
        <taxon>Sar</taxon>
        <taxon>Alveolata</taxon>
        <taxon>Dinophyceae</taxon>
        <taxon>Suessiales</taxon>
        <taxon>Symbiodiniaceae</taxon>
        <taxon>Symbiodinium</taxon>
    </lineage>
</organism>
<dbReference type="EMBL" id="CAJNJA010002837">
    <property type="protein sequence ID" value="CAE7171105.1"/>
    <property type="molecule type" value="Genomic_DNA"/>
</dbReference>
<dbReference type="OrthoDB" id="425117at2759"/>
<dbReference type="GO" id="GO:0008610">
    <property type="term" value="P:lipid biosynthetic process"/>
    <property type="evidence" value="ECO:0007669"/>
    <property type="project" value="InterPro"/>
</dbReference>
<dbReference type="InterPro" id="IPR006694">
    <property type="entry name" value="Fatty_acid_hydroxylase"/>
</dbReference>
<dbReference type="GO" id="GO:0016491">
    <property type="term" value="F:oxidoreductase activity"/>
    <property type="evidence" value="ECO:0007669"/>
    <property type="project" value="InterPro"/>
</dbReference>
<feature type="transmembrane region" description="Helical" evidence="2">
    <location>
        <begin position="154"/>
        <end position="173"/>
    </location>
</feature>
<gene>
    <name evidence="4" type="ORF">SNEC2469_LOCUS494</name>
</gene>
<feature type="region of interest" description="Disordered" evidence="1">
    <location>
        <begin position="604"/>
        <end position="727"/>
    </location>
</feature>
<protein>
    <recommendedName>
        <fullName evidence="3">Fatty acid hydroxylase domain-containing protein</fullName>
    </recommendedName>
</protein>
<accession>A0A812IQL3</accession>
<feature type="transmembrane region" description="Helical" evidence="2">
    <location>
        <begin position="98"/>
        <end position="115"/>
    </location>
</feature>
<keyword evidence="2" id="KW-0472">Membrane</keyword>
<feature type="compositionally biased region" description="Polar residues" evidence="1">
    <location>
        <begin position="605"/>
        <end position="628"/>
    </location>
</feature>
<keyword evidence="2" id="KW-1133">Transmembrane helix</keyword>
<sequence length="960" mass="106617">MEQFIRYLEVNFAILCCFFSGVLTLSKLPHELWSSTESGVVVVSKKLREEYSAKVDAVAQTIRQRGPPPKGGISTHSLLVMHRLLWIGTALASSDMRLFVAIGLLQFVAAPYSLVCSFMLFLMHFCTMCLGHLASGLALSVIPLPHCFSVEIGSAVIGIVLLLDFAATAYYAFWACSDGLPKKLPLRETLYHMIYGTFQAKTYILLVLVMCRGHRLNIAWLALDAVAGVSPLVNNFMQKTVLSWESLFYHIHRMEHLPGVYEHAHRLHHYLPDGTAWDAHVHSGAGFPEEWFYLMHDIFLVRVLGLPPPFMTYRLLKYQLGNKDGHQRRVEPYQVEQYHQDHHLFHRKNFGFNRPCLDMIFDTYKPTAKKHLEVNGAIYLKEETSESIMIHIKVVDQKLLFQSSQRPAAWQKPRLPPRVYRRPFLPAAVQSDGTNLRYRRQIHESAKRPPSVDELTSTSRFPEMIGHAAMEAWLASAVHEPPLMEDVVFLSSQISETEVFNSITSDGMSPTSASLRDSSGGHKHASQSHAIGENATTPTSKEVGLRGGSKSKFNQQPLCCKAVLWCFGYASRLSGCIPMYNLEPSEGSAVFTQDKELTIEDFEGFNTSRPFPKSSQAKRPNQKSSLSFDDSIGDERLAPKPSKPQALDAELEPDDLPEYPLMEDEDDRLMSRQPSRQGGASPRPGSSMGRTLSRRSNPPLPTRPGSSASPRKKTHSMNDVLSGSSSQVLIPPETELLRQLEARIVLLEQEDFEFVDPLPGASAEAPLSSPGSGSGGVDLSLAFDLAEVGHFLRRALDGGHLRTSGRRSACEGLTKAARSLLAFLLKPRTVLAEVLATSEEDPASYRHGVNLKVWLGILQQALEEFVDFAVDGVLEPDVPFLGFGSRSQALLDGAPLCACGRGPGECRRSGRDFTWKADRLDPAVVDAAGDRCKSFDNFLLTASTWCRGRSLSEARLDFAH</sequence>
<feature type="transmembrane region" description="Helical" evidence="2">
    <location>
        <begin position="193"/>
        <end position="211"/>
    </location>
</feature>
<dbReference type="GO" id="GO:0005506">
    <property type="term" value="F:iron ion binding"/>
    <property type="evidence" value="ECO:0007669"/>
    <property type="project" value="InterPro"/>
</dbReference>
<feature type="transmembrane region" description="Helical" evidence="2">
    <location>
        <begin position="7"/>
        <end position="26"/>
    </location>
</feature>
<feature type="transmembrane region" description="Helical" evidence="2">
    <location>
        <begin position="218"/>
        <end position="237"/>
    </location>
</feature>
<evidence type="ECO:0000256" key="1">
    <source>
        <dbReference type="SAM" id="MobiDB-lite"/>
    </source>
</evidence>
<feature type="compositionally biased region" description="Polar residues" evidence="1">
    <location>
        <begin position="717"/>
        <end position="727"/>
    </location>
</feature>
<keyword evidence="5" id="KW-1185">Reference proteome</keyword>
<keyword evidence="2" id="KW-0812">Transmembrane</keyword>
<dbReference type="Pfam" id="PF04116">
    <property type="entry name" value="FA_hydroxylase"/>
    <property type="match status" value="1"/>
</dbReference>
<comment type="caution">
    <text evidence="4">The sequence shown here is derived from an EMBL/GenBank/DDBJ whole genome shotgun (WGS) entry which is preliminary data.</text>
</comment>
<proteinExistence type="predicted"/>
<evidence type="ECO:0000256" key="2">
    <source>
        <dbReference type="SAM" id="Phobius"/>
    </source>
</evidence>
<dbReference type="AlphaFoldDB" id="A0A812IQL3"/>
<feature type="region of interest" description="Disordered" evidence="1">
    <location>
        <begin position="503"/>
        <end position="548"/>
    </location>
</feature>
<dbReference type="Proteomes" id="UP000601435">
    <property type="component" value="Unassembled WGS sequence"/>
</dbReference>
<evidence type="ECO:0000313" key="4">
    <source>
        <dbReference type="EMBL" id="CAE7171105.1"/>
    </source>
</evidence>
<name>A0A812IQL3_9DINO</name>
<evidence type="ECO:0000313" key="5">
    <source>
        <dbReference type="Proteomes" id="UP000601435"/>
    </source>
</evidence>
<feature type="compositionally biased region" description="Acidic residues" evidence="1">
    <location>
        <begin position="649"/>
        <end position="667"/>
    </location>
</feature>
<feature type="domain" description="Fatty acid hydroxylase" evidence="3">
    <location>
        <begin position="241"/>
        <end position="363"/>
    </location>
</feature>
<feature type="compositionally biased region" description="Polar residues" evidence="1">
    <location>
        <begin position="503"/>
        <end position="517"/>
    </location>
</feature>
<reference evidence="4" key="1">
    <citation type="submission" date="2021-02" db="EMBL/GenBank/DDBJ databases">
        <authorList>
            <person name="Dougan E. K."/>
            <person name="Rhodes N."/>
            <person name="Thang M."/>
            <person name="Chan C."/>
        </authorList>
    </citation>
    <scope>NUCLEOTIDE SEQUENCE</scope>
</reference>
<evidence type="ECO:0000259" key="3">
    <source>
        <dbReference type="Pfam" id="PF04116"/>
    </source>
</evidence>